<keyword evidence="8 11" id="KW-0408">Iron</keyword>
<dbReference type="PANTHER" id="PTHR24282">
    <property type="entry name" value="CYTOCHROME P450 FAMILY MEMBER"/>
    <property type="match status" value="1"/>
</dbReference>
<gene>
    <name evidence="15" type="primary">LOC120269030</name>
</gene>
<dbReference type="GO" id="GO:0005506">
    <property type="term" value="F:iron ion binding"/>
    <property type="evidence" value="ECO:0007669"/>
    <property type="project" value="InterPro"/>
</dbReference>
<dbReference type="InterPro" id="IPR017972">
    <property type="entry name" value="Cyt_P450_CS"/>
</dbReference>
<evidence type="ECO:0000256" key="5">
    <source>
        <dbReference type="ARBA" id="ARBA00022723"/>
    </source>
</evidence>
<evidence type="ECO:0000256" key="3">
    <source>
        <dbReference type="ARBA" id="ARBA00022617"/>
    </source>
</evidence>
<dbReference type="PRINTS" id="PR00463">
    <property type="entry name" value="EP450I"/>
</dbReference>
<keyword evidence="3 11" id="KW-0349">Heme</keyword>
<keyword evidence="14" id="KW-1185">Reference proteome</keyword>
<comment type="subcellular location">
    <subcellularLocation>
        <location evidence="1">Membrane</location>
    </subcellularLocation>
</comment>
<dbReference type="Proteomes" id="UP001515500">
    <property type="component" value="Chromosome 9"/>
</dbReference>
<dbReference type="SUPFAM" id="SSF48264">
    <property type="entry name" value="Cytochrome P450"/>
    <property type="match status" value="1"/>
</dbReference>
<evidence type="ECO:0000256" key="1">
    <source>
        <dbReference type="ARBA" id="ARBA00004370"/>
    </source>
</evidence>
<dbReference type="AlphaFoldDB" id="A0AB40BXP7"/>
<dbReference type="InterPro" id="IPR002401">
    <property type="entry name" value="Cyt_P450_E_grp-I"/>
</dbReference>
<dbReference type="PRINTS" id="PR00385">
    <property type="entry name" value="P450"/>
</dbReference>
<organism evidence="14 15">
    <name type="scientific">Dioscorea cayennensis subsp. rotundata</name>
    <name type="common">White Guinea yam</name>
    <name type="synonym">Dioscorea rotundata</name>
    <dbReference type="NCBI Taxonomy" id="55577"/>
    <lineage>
        <taxon>Eukaryota</taxon>
        <taxon>Viridiplantae</taxon>
        <taxon>Streptophyta</taxon>
        <taxon>Embryophyta</taxon>
        <taxon>Tracheophyta</taxon>
        <taxon>Spermatophyta</taxon>
        <taxon>Magnoliopsida</taxon>
        <taxon>Liliopsida</taxon>
        <taxon>Dioscoreales</taxon>
        <taxon>Dioscoreaceae</taxon>
        <taxon>Dioscorea</taxon>
    </lineage>
</organism>
<accession>A0AB40BXP7</accession>
<evidence type="ECO:0000256" key="9">
    <source>
        <dbReference type="ARBA" id="ARBA00023033"/>
    </source>
</evidence>
<keyword evidence="6 13" id="KW-1133">Transmembrane helix</keyword>
<keyword evidence="4 13" id="KW-0812">Transmembrane</keyword>
<evidence type="ECO:0000256" key="13">
    <source>
        <dbReference type="SAM" id="Phobius"/>
    </source>
</evidence>
<dbReference type="PROSITE" id="PS00086">
    <property type="entry name" value="CYTOCHROME_P450"/>
    <property type="match status" value="1"/>
</dbReference>
<evidence type="ECO:0000256" key="10">
    <source>
        <dbReference type="ARBA" id="ARBA00023136"/>
    </source>
</evidence>
<dbReference type="InterPro" id="IPR050665">
    <property type="entry name" value="Cytochrome_P450_Monooxygen"/>
</dbReference>
<evidence type="ECO:0000256" key="11">
    <source>
        <dbReference type="PIRSR" id="PIRSR602401-1"/>
    </source>
</evidence>
<dbReference type="GO" id="GO:0020037">
    <property type="term" value="F:heme binding"/>
    <property type="evidence" value="ECO:0007669"/>
    <property type="project" value="InterPro"/>
</dbReference>
<dbReference type="GO" id="GO:0016705">
    <property type="term" value="F:oxidoreductase activity, acting on paired donors, with incorporation or reduction of molecular oxygen"/>
    <property type="evidence" value="ECO:0007669"/>
    <property type="project" value="InterPro"/>
</dbReference>
<dbReference type="PANTHER" id="PTHR24282:SF196">
    <property type="entry name" value="CYTOCHROME P450 714C2"/>
    <property type="match status" value="1"/>
</dbReference>
<comment type="cofactor">
    <cofactor evidence="11">
        <name>heme</name>
        <dbReference type="ChEBI" id="CHEBI:30413"/>
    </cofactor>
</comment>
<feature type="transmembrane region" description="Helical" evidence="13">
    <location>
        <begin position="6"/>
        <end position="32"/>
    </location>
</feature>
<evidence type="ECO:0000256" key="2">
    <source>
        <dbReference type="ARBA" id="ARBA00010617"/>
    </source>
</evidence>
<evidence type="ECO:0000256" key="12">
    <source>
        <dbReference type="RuleBase" id="RU000461"/>
    </source>
</evidence>
<dbReference type="Gene3D" id="1.10.630.10">
    <property type="entry name" value="Cytochrome P450"/>
    <property type="match status" value="1"/>
</dbReference>
<feature type="binding site" description="axial binding residue" evidence="11">
    <location>
        <position position="466"/>
    </location>
    <ligand>
        <name>heme</name>
        <dbReference type="ChEBI" id="CHEBI:30413"/>
    </ligand>
    <ligandPart>
        <name>Fe</name>
        <dbReference type="ChEBI" id="CHEBI:18248"/>
    </ligandPart>
</feature>
<dbReference type="GeneID" id="120269030"/>
<dbReference type="GO" id="GO:0004497">
    <property type="term" value="F:monooxygenase activity"/>
    <property type="evidence" value="ECO:0007669"/>
    <property type="project" value="UniProtKB-KW"/>
</dbReference>
<comment type="similarity">
    <text evidence="2 12">Belongs to the cytochrome P450 family.</text>
</comment>
<dbReference type="RefSeq" id="XP_039132255.1">
    <property type="nucleotide sequence ID" value="XM_039276321.1"/>
</dbReference>
<dbReference type="InterPro" id="IPR036396">
    <property type="entry name" value="Cyt_P450_sf"/>
</dbReference>
<dbReference type="GO" id="GO:0006629">
    <property type="term" value="P:lipid metabolic process"/>
    <property type="evidence" value="ECO:0007669"/>
    <property type="project" value="UniProtKB-ARBA"/>
</dbReference>
<sequence>MEIEFNWGTLVVLCFSGILCFLLHYLYGFLWLKPERMREKLRKQGMRGPPPSLLLGNIIEMKRIQMEEKGLIGSSANVMVDYSVALFPYFKKWRNEFGPLFMYSTGSIQLLYVSDPDLIKEIGLYKPLDIGKPVYLTKERGALFGNGILTSNGEVWTHQRKVIAPEFYADKVKGMVDLILDAAVPLLKSWETIVESGGGIGLLTVGEDLRSFSADVISRASFGSNYLEGEEMFLKLRQLQNLMSKTNLFIGIPGLRYLPTKANREIWRLNREIRMLILKLVKERREGSQASSKKDLLQSILDGAKDNLVSTKDHDNFIVDNCKNIFFAGHETAATSASWCLMLLACHPKWQAQARAEVIEVCQGELPNADMLRKMKTLTMVIQESLRLYPPTAFVTREAFKDIKLGKLNIPKGITLVIPTSILHHEQEIWGPDADEFKPERFTNGISGACKFPHAYIPFGLGARTCLGQNLAMVELKIILSLILLKFSFSLSPSYVHAPAFRLTIEPEFGVPLSVNKV</sequence>
<keyword evidence="5 11" id="KW-0479">Metal-binding</keyword>
<dbReference type="InterPro" id="IPR001128">
    <property type="entry name" value="Cyt_P450"/>
</dbReference>
<reference evidence="15" key="1">
    <citation type="submission" date="2025-08" db="UniProtKB">
        <authorList>
            <consortium name="RefSeq"/>
        </authorList>
    </citation>
    <scope>IDENTIFICATION</scope>
</reference>
<evidence type="ECO:0000256" key="6">
    <source>
        <dbReference type="ARBA" id="ARBA00022989"/>
    </source>
</evidence>
<keyword evidence="7 12" id="KW-0560">Oxidoreductase</keyword>
<dbReference type="Pfam" id="PF00067">
    <property type="entry name" value="p450"/>
    <property type="match status" value="1"/>
</dbReference>
<evidence type="ECO:0000256" key="4">
    <source>
        <dbReference type="ARBA" id="ARBA00022692"/>
    </source>
</evidence>
<proteinExistence type="inferred from homology"/>
<keyword evidence="10 13" id="KW-0472">Membrane</keyword>
<evidence type="ECO:0000256" key="7">
    <source>
        <dbReference type="ARBA" id="ARBA00023002"/>
    </source>
</evidence>
<protein>
    <submittedName>
        <fullName evidence="15">Cytochrome P450 714C2-like</fullName>
    </submittedName>
</protein>
<evidence type="ECO:0000313" key="15">
    <source>
        <dbReference type="RefSeq" id="XP_039132255.1"/>
    </source>
</evidence>
<evidence type="ECO:0000256" key="8">
    <source>
        <dbReference type="ARBA" id="ARBA00023004"/>
    </source>
</evidence>
<name>A0AB40BXP7_DIOCR</name>
<dbReference type="GO" id="GO:0016020">
    <property type="term" value="C:membrane"/>
    <property type="evidence" value="ECO:0007669"/>
    <property type="project" value="UniProtKB-SubCell"/>
</dbReference>
<evidence type="ECO:0000313" key="14">
    <source>
        <dbReference type="Proteomes" id="UP001515500"/>
    </source>
</evidence>
<keyword evidence="9 12" id="KW-0503">Monooxygenase</keyword>